<keyword evidence="2" id="KW-0808">Transferase</keyword>
<keyword evidence="3" id="KW-1185">Reference proteome</keyword>
<protein>
    <submittedName>
        <fullName evidence="2">Polysaccharide pyruvyl transferase family protein</fullName>
    </submittedName>
</protein>
<evidence type="ECO:0000259" key="1">
    <source>
        <dbReference type="Pfam" id="PF04230"/>
    </source>
</evidence>
<dbReference type="Proteomes" id="UP001216253">
    <property type="component" value="Unassembled WGS sequence"/>
</dbReference>
<accession>A0ABT5WK87</accession>
<comment type="caution">
    <text evidence="2">The sequence shown here is derived from an EMBL/GenBank/DDBJ whole genome shotgun (WGS) entry which is preliminary data.</text>
</comment>
<evidence type="ECO:0000313" key="2">
    <source>
        <dbReference type="EMBL" id="MDE8650464.1"/>
    </source>
</evidence>
<feature type="domain" description="Polysaccharide pyruvyl transferase" evidence="1">
    <location>
        <begin position="14"/>
        <end position="275"/>
    </location>
</feature>
<name>A0ABT5WK87_9SPHN</name>
<dbReference type="GO" id="GO:0016740">
    <property type="term" value="F:transferase activity"/>
    <property type="evidence" value="ECO:0007669"/>
    <property type="project" value="UniProtKB-KW"/>
</dbReference>
<dbReference type="InterPro" id="IPR007345">
    <property type="entry name" value="Polysacch_pyruvyl_Trfase"/>
</dbReference>
<dbReference type="Pfam" id="PF04230">
    <property type="entry name" value="PS_pyruv_trans"/>
    <property type="match status" value="1"/>
</dbReference>
<sequence length="351" mass="38570">MSKIFVSIAGQHDNLGDVVLHRSMLKALRGLGKLHIVSHTLDAPYVGAVVDGERDDVQTDAEAWNSALRSALGRERILYFQKPGELVLTGRRLGRDLLHSLTLRRIARRGGASFVLGVGARSPANPWRRLALRLAFAPYALVGWRDVRTAREMKIGQVMPDWAFGDGTPGAEQGDGPRDQLVVSLRIDRPEPSEEWLEALRLFAQRRELGIAVVCQVARDMPRCEMLAARLGGTLAPWVEGDFVATEDALRALYRRTAMAVSDRLHVLIIAATEGAVPLCLLDREEEKIGRHFDAIGFPGSAQTASGPDVEARVALLERQFARRVELVAACDKAREAVRAVEREVARIAGA</sequence>
<dbReference type="EMBL" id="JARESE010000001">
    <property type="protein sequence ID" value="MDE8650464.1"/>
    <property type="molecule type" value="Genomic_DNA"/>
</dbReference>
<gene>
    <name evidence="2" type="ORF">PYV00_01870</name>
</gene>
<evidence type="ECO:0000313" key="3">
    <source>
        <dbReference type="Proteomes" id="UP001216253"/>
    </source>
</evidence>
<organism evidence="2 3">
    <name type="scientific">Novosphingobium album</name>
    <name type="common">ex Liu et al. 2023</name>
    <dbReference type="NCBI Taxonomy" id="3031130"/>
    <lineage>
        <taxon>Bacteria</taxon>
        <taxon>Pseudomonadati</taxon>
        <taxon>Pseudomonadota</taxon>
        <taxon>Alphaproteobacteria</taxon>
        <taxon>Sphingomonadales</taxon>
        <taxon>Sphingomonadaceae</taxon>
        <taxon>Novosphingobium</taxon>
    </lineage>
</organism>
<dbReference type="RefSeq" id="WP_275226544.1">
    <property type="nucleotide sequence ID" value="NZ_JARESE010000001.1"/>
</dbReference>
<reference evidence="2 3" key="1">
    <citation type="submission" date="2023-03" db="EMBL/GenBank/DDBJ databases">
        <title>NovoSphingobium album sp. nov. isolated from polycyclic aromatic hydrocarbons- and heavy-metal polluted soil.</title>
        <authorList>
            <person name="Liu Z."/>
            <person name="Wang K."/>
        </authorList>
    </citation>
    <scope>NUCLEOTIDE SEQUENCE [LARGE SCALE GENOMIC DNA]</scope>
    <source>
        <strain evidence="2 3">H3SJ31-1</strain>
    </source>
</reference>
<proteinExistence type="predicted"/>